<proteinExistence type="inferred from homology"/>
<dbReference type="SMART" id="SM00651">
    <property type="entry name" value="Sm"/>
    <property type="match status" value="1"/>
</dbReference>
<feature type="domain" description="Sm" evidence="9">
    <location>
        <begin position="11"/>
        <end position="86"/>
    </location>
</feature>
<dbReference type="GO" id="GO:0000932">
    <property type="term" value="C:P-body"/>
    <property type="evidence" value="ECO:0007669"/>
    <property type="project" value="UniProtKB-SubCell"/>
</dbReference>
<dbReference type="InterPro" id="IPR034104">
    <property type="entry name" value="Lsm1"/>
</dbReference>
<dbReference type="GO" id="GO:1990726">
    <property type="term" value="C:Lsm1-7-Pat1 complex"/>
    <property type="evidence" value="ECO:0007669"/>
    <property type="project" value="TreeGrafter"/>
</dbReference>
<evidence type="ECO:0000256" key="2">
    <source>
        <dbReference type="ARBA" id="ARBA00022490"/>
    </source>
</evidence>
<dbReference type="GO" id="GO:0006397">
    <property type="term" value="P:mRNA processing"/>
    <property type="evidence" value="ECO:0007669"/>
    <property type="project" value="UniProtKB-UniRule"/>
</dbReference>
<feature type="region of interest" description="Disordered" evidence="8">
    <location>
        <begin position="107"/>
        <end position="129"/>
    </location>
</feature>
<evidence type="ECO:0000256" key="5">
    <source>
        <dbReference type="ARBA" id="ARBA00023274"/>
    </source>
</evidence>
<dbReference type="FunFam" id="2.30.30.100:FF:000029">
    <property type="entry name" value="U6 snRNA-associated Sm-like protein LSm1"/>
    <property type="match status" value="1"/>
</dbReference>
<dbReference type="GO" id="GO:0000290">
    <property type="term" value="P:deadenylation-dependent decapping of nuclear-transcribed mRNA"/>
    <property type="evidence" value="ECO:0007669"/>
    <property type="project" value="TreeGrafter"/>
</dbReference>
<feature type="compositionally biased region" description="Basic and acidic residues" evidence="8">
    <location>
        <begin position="107"/>
        <end position="122"/>
    </location>
</feature>
<sequence length="129" mass="14443">MSWAGPDNFPATSTSLADNLDKKLLVILRDGRRIIGILRSFDQFANVVLEGAVERSIVEELYCDLPLGLYIIRGENVVLIGELDLEKEELPAFMVAVTHAEIKQAQKVEKDGEEHNKVDHKVQNVTTNK</sequence>
<dbReference type="InterPro" id="IPR047575">
    <property type="entry name" value="Sm"/>
</dbReference>
<comment type="similarity">
    <text evidence="1 7">Belongs to the snRNP Sm proteins family.</text>
</comment>
<dbReference type="CDD" id="cd01728">
    <property type="entry name" value="LSm1"/>
    <property type="match status" value="1"/>
</dbReference>
<gene>
    <name evidence="7" type="primary">LSM1</name>
    <name evidence="10" type="ORF">KC19_4G178300</name>
</gene>
<keyword evidence="3 7" id="KW-0507">mRNA processing</keyword>
<evidence type="ECO:0000313" key="11">
    <source>
        <dbReference type="Proteomes" id="UP000822688"/>
    </source>
</evidence>
<keyword evidence="11" id="KW-1185">Reference proteome</keyword>
<name>A0A8T0IBY5_CERPU</name>
<accession>A0A8T0IBY5</accession>
<organism evidence="10 11">
    <name type="scientific">Ceratodon purpureus</name>
    <name type="common">Fire moss</name>
    <name type="synonym">Dicranum purpureum</name>
    <dbReference type="NCBI Taxonomy" id="3225"/>
    <lineage>
        <taxon>Eukaryota</taxon>
        <taxon>Viridiplantae</taxon>
        <taxon>Streptophyta</taxon>
        <taxon>Embryophyta</taxon>
        <taxon>Bryophyta</taxon>
        <taxon>Bryophytina</taxon>
        <taxon>Bryopsida</taxon>
        <taxon>Dicranidae</taxon>
        <taxon>Pseudoditrichales</taxon>
        <taxon>Ditrichaceae</taxon>
        <taxon>Ceratodon</taxon>
    </lineage>
</organism>
<dbReference type="PANTHER" id="PTHR15588:SF8">
    <property type="entry name" value="U6 SNRNA-ASSOCIATED SM-LIKE PROTEIN LSM1"/>
    <property type="match status" value="1"/>
</dbReference>
<evidence type="ECO:0000259" key="9">
    <source>
        <dbReference type="PROSITE" id="PS52002"/>
    </source>
</evidence>
<evidence type="ECO:0000256" key="1">
    <source>
        <dbReference type="ARBA" id="ARBA00006850"/>
    </source>
</evidence>
<dbReference type="InterPro" id="IPR001163">
    <property type="entry name" value="Sm_dom_euk/arc"/>
</dbReference>
<keyword evidence="2 7" id="KW-0963">Cytoplasm</keyword>
<dbReference type="GO" id="GO:1990904">
    <property type="term" value="C:ribonucleoprotein complex"/>
    <property type="evidence" value="ECO:0007669"/>
    <property type="project" value="UniProtKB-KW"/>
</dbReference>
<comment type="subcellular location">
    <subcellularLocation>
        <location evidence="7">Cytoplasm</location>
    </subcellularLocation>
    <subcellularLocation>
        <location evidence="7">Cytoplasm</location>
        <location evidence="7">P-body</location>
    </subcellularLocation>
</comment>
<keyword evidence="4 7" id="KW-0694">RNA-binding</keyword>
<dbReference type="GO" id="GO:0042538">
    <property type="term" value="P:hyperosmotic salinity response"/>
    <property type="evidence" value="ECO:0007669"/>
    <property type="project" value="UniProtKB-ARBA"/>
</dbReference>
<dbReference type="PROSITE" id="PS52002">
    <property type="entry name" value="SM"/>
    <property type="match status" value="1"/>
</dbReference>
<dbReference type="PANTHER" id="PTHR15588">
    <property type="entry name" value="LSM1"/>
    <property type="match status" value="1"/>
</dbReference>
<comment type="function">
    <text evidence="6">Component of the cytoplasmic LSM1-LSM7 complex which is involved in mRNA degradation by promoting decapping and leading to accurate 5'-3' mRNA decay. LSM1A and LSM1B are essential for the formation of the cytoplasmic LSM1-LSM7 complex which regulates developmental gene expression by the decapping of specific development-related transcripts. Required for P-body formation during heat stress.</text>
</comment>
<evidence type="ECO:0000256" key="7">
    <source>
        <dbReference type="RuleBase" id="RU365047"/>
    </source>
</evidence>
<evidence type="ECO:0000256" key="8">
    <source>
        <dbReference type="SAM" id="MobiDB-lite"/>
    </source>
</evidence>
<dbReference type="Pfam" id="PF01423">
    <property type="entry name" value="LSM"/>
    <property type="match status" value="1"/>
</dbReference>
<evidence type="ECO:0000256" key="6">
    <source>
        <dbReference type="ARBA" id="ARBA00058260"/>
    </source>
</evidence>
<dbReference type="SUPFAM" id="SSF50182">
    <property type="entry name" value="Sm-like ribonucleoproteins"/>
    <property type="match status" value="1"/>
</dbReference>
<dbReference type="AlphaFoldDB" id="A0A8T0IBY5"/>
<comment type="subunit">
    <text evidence="7">Component of the heptameric LSM1-LSM7 complex that forms a seven-membered ring structure with a donut shape.</text>
</comment>
<evidence type="ECO:0000256" key="4">
    <source>
        <dbReference type="ARBA" id="ARBA00022884"/>
    </source>
</evidence>
<reference evidence="10" key="1">
    <citation type="submission" date="2020-06" db="EMBL/GenBank/DDBJ databases">
        <title>WGS assembly of Ceratodon purpureus strain R40.</title>
        <authorList>
            <person name="Carey S.B."/>
            <person name="Jenkins J."/>
            <person name="Shu S."/>
            <person name="Lovell J.T."/>
            <person name="Sreedasyam A."/>
            <person name="Maumus F."/>
            <person name="Tiley G.P."/>
            <person name="Fernandez-Pozo N."/>
            <person name="Barry K."/>
            <person name="Chen C."/>
            <person name="Wang M."/>
            <person name="Lipzen A."/>
            <person name="Daum C."/>
            <person name="Saski C.A."/>
            <person name="Payton A.C."/>
            <person name="Mcbreen J.C."/>
            <person name="Conrad R.E."/>
            <person name="Kollar L.M."/>
            <person name="Olsson S."/>
            <person name="Huttunen S."/>
            <person name="Landis J.B."/>
            <person name="Wickett N.J."/>
            <person name="Johnson M.G."/>
            <person name="Rensing S.A."/>
            <person name="Grimwood J."/>
            <person name="Schmutz J."/>
            <person name="Mcdaniel S.F."/>
        </authorList>
    </citation>
    <scope>NUCLEOTIDE SEQUENCE</scope>
    <source>
        <strain evidence="10">R40</strain>
    </source>
</reference>
<evidence type="ECO:0000256" key="3">
    <source>
        <dbReference type="ARBA" id="ARBA00022664"/>
    </source>
</evidence>
<dbReference type="InterPro" id="IPR010920">
    <property type="entry name" value="LSM_dom_sf"/>
</dbReference>
<dbReference type="EMBL" id="CM026424">
    <property type="protein sequence ID" value="KAG0580505.1"/>
    <property type="molecule type" value="Genomic_DNA"/>
</dbReference>
<protein>
    <recommendedName>
        <fullName evidence="7">U6 snRNA-associated Sm-like protein LSm1</fullName>
    </recommendedName>
</protein>
<dbReference type="Gene3D" id="2.30.30.100">
    <property type="match status" value="1"/>
</dbReference>
<comment type="caution">
    <text evidence="10">The sequence shown here is derived from an EMBL/GenBank/DDBJ whole genome shotgun (WGS) entry which is preliminary data.</text>
</comment>
<dbReference type="GO" id="GO:0009631">
    <property type="term" value="P:cold acclimation"/>
    <property type="evidence" value="ECO:0007669"/>
    <property type="project" value="UniProtKB-ARBA"/>
</dbReference>
<dbReference type="Proteomes" id="UP000822688">
    <property type="component" value="Chromosome 4"/>
</dbReference>
<dbReference type="GO" id="GO:0003729">
    <property type="term" value="F:mRNA binding"/>
    <property type="evidence" value="ECO:0007669"/>
    <property type="project" value="TreeGrafter"/>
</dbReference>
<dbReference type="InterPro" id="IPR044642">
    <property type="entry name" value="PTHR15588"/>
</dbReference>
<keyword evidence="5 7" id="KW-0687">Ribonucleoprotein</keyword>
<evidence type="ECO:0000313" key="10">
    <source>
        <dbReference type="EMBL" id="KAG0580505.1"/>
    </source>
</evidence>